<dbReference type="InterPro" id="IPR029033">
    <property type="entry name" value="His_PPase_superfam"/>
</dbReference>
<proteinExistence type="predicted"/>
<protein>
    <recommendedName>
        <fullName evidence="4">Phosphoglycerate mutase-like protein</fullName>
    </recommendedName>
</protein>
<dbReference type="PANTHER" id="PTHR16469:SF51">
    <property type="entry name" value="TRANSCRIPTION FACTOR TAU 55 KDA SUBUNIT"/>
    <property type="match status" value="1"/>
</dbReference>
<accession>A0AAD5TTV4</accession>
<comment type="caution">
    <text evidence="2">The sequence shown here is derived from an EMBL/GenBank/DDBJ whole genome shotgun (WGS) entry which is preliminary data.</text>
</comment>
<dbReference type="Gene3D" id="3.40.50.1240">
    <property type="entry name" value="Phosphoglycerate mutase-like"/>
    <property type="match status" value="1"/>
</dbReference>
<dbReference type="CDD" id="cd07067">
    <property type="entry name" value="HP_PGM_like"/>
    <property type="match status" value="1"/>
</dbReference>
<dbReference type="PANTHER" id="PTHR16469">
    <property type="entry name" value="UBIQUITIN-ASSOCIATED AND SH3 DOMAIN-CONTAINING BA-RELATED"/>
    <property type="match status" value="1"/>
</dbReference>
<feature type="region of interest" description="Disordered" evidence="1">
    <location>
        <begin position="95"/>
        <end position="118"/>
    </location>
</feature>
<dbReference type="InterPro" id="IPR051710">
    <property type="entry name" value="Phosphatase_SH3-domain"/>
</dbReference>
<organism evidence="2 3">
    <name type="scientific">Geranomyces variabilis</name>
    <dbReference type="NCBI Taxonomy" id="109894"/>
    <lineage>
        <taxon>Eukaryota</taxon>
        <taxon>Fungi</taxon>
        <taxon>Fungi incertae sedis</taxon>
        <taxon>Chytridiomycota</taxon>
        <taxon>Chytridiomycota incertae sedis</taxon>
        <taxon>Chytridiomycetes</taxon>
        <taxon>Spizellomycetales</taxon>
        <taxon>Powellomycetaceae</taxon>
        <taxon>Geranomyces</taxon>
    </lineage>
</organism>
<keyword evidence="3" id="KW-1185">Reference proteome</keyword>
<dbReference type="EMBL" id="JADGJQ010000001">
    <property type="protein sequence ID" value="KAJ3185447.1"/>
    <property type="molecule type" value="Genomic_DNA"/>
</dbReference>
<dbReference type="AlphaFoldDB" id="A0AAD5TTV4"/>
<dbReference type="Proteomes" id="UP001212152">
    <property type="component" value="Unassembled WGS sequence"/>
</dbReference>
<evidence type="ECO:0000313" key="3">
    <source>
        <dbReference type="Proteomes" id="UP001212152"/>
    </source>
</evidence>
<dbReference type="SUPFAM" id="SSF53254">
    <property type="entry name" value="Phosphoglycerate mutase-like"/>
    <property type="match status" value="1"/>
</dbReference>
<feature type="compositionally biased region" description="Pro residues" evidence="1">
    <location>
        <begin position="101"/>
        <end position="113"/>
    </location>
</feature>
<gene>
    <name evidence="2" type="ORF">HDU87_000068</name>
</gene>
<evidence type="ECO:0000313" key="2">
    <source>
        <dbReference type="EMBL" id="KAJ3185447.1"/>
    </source>
</evidence>
<sequence length="257" mass="28814">MARRSITIHVLRHGTRQDFVSEKWVSPTGLPKDPPLADAGHTQAKQVAAHLRSRGQRFAHIFSSPFSRCLQTVEPFARTQHTKVKIEPGLGEWFSDWHAPPASPDPPPPPPRAPRFSESDRLFPGMLDPTWVPLWKHPVRWENQDDIHERLKWTVNAIADYVDACPPTDNNGIAVHAAGALDETPNTSSTHILLVTHAACQIALGRALLGDRYAEINCGVASFGRFRRDSNARWIMEGNGEVAHLSEGMQYNWQFTE</sequence>
<name>A0AAD5TTV4_9FUNG</name>
<evidence type="ECO:0000256" key="1">
    <source>
        <dbReference type="SAM" id="MobiDB-lite"/>
    </source>
</evidence>
<dbReference type="InterPro" id="IPR013078">
    <property type="entry name" value="His_Pase_superF_clade-1"/>
</dbReference>
<evidence type="ECO:0008006" key="4">
    <source>
        <dbReference type="Google" id="ProtNLM"/>
    </source>
</evidence>
<dbReference type="SMART" id="SM00855">
    <property type="entry name" value="PGAM"/>
    <property type="match status" value="1"/>
</dbReference>
<dbReference type="Pfam" id="PF00300">
    <property type="entry name" value="His_Phos_1"/>
    <property type="match status" value="1"/>
</dbReference>
<reference evidence="2" key="1">
    <citation type="submission" date="2020-05" db="EMBL/GenBank/DDBJ databases">
        <title>Phylogenomic resolution of chytrid fungi.</title>
        <authorList>
            <person name="Stajich J.E."/>
            <person name="Amses K."/>
            <person name="Simmons R."/>
            <person name="Seto K."/>
            <person name="Myers J."/>
            <person name="Bonds A."/>
            <person name="Quandt C.A."/>
            <person name="Barry K."/>
            <person name="Liu P."/>
            <person name="Grigoriev I."/>
            <person name="Longcore J.E."/>
            <person name="James T.Y."/>
        </authorList>
    </citation>
    <scope>NUCLEOTIDE SEQUENCE</scope>
    <source>
        <strain evidence="2">JEL0379</strain>
    </source>
</reference>